<sequence length="190" mass="21700">MEEHDDQSAPGGGVDSFDKFVQAIDRIALSKQNAQMYQKFQAQLHTYQHQLQQHMSTPQPTREHRLEGVSVRGISISEWLFTQISHFALSAWLPNQNHMYHKLQNTSKLNAKQKKKATPKPRNFGAVPFLLEASDLALAKEHGLLHEDALVQDKTQETKIMVRPKMESATLKLTFTRIRRLSSTVVSISR</sequence>
<evidence type="ECO:0000313" key="1">
    <source>
        <dbReference type="EMBL" id="GMF24664.1"/>
    </source>
</evidence>
<dbReference type="Proteomes" id="UP001165121">
    <property type="component" value="Unassembled WGS sequence"/>
</dbReference>
<dbReference type="EMBL" id="BSXT01000335">
    <property type="protein sequence ID" value="GMF24664.1"/>
    <property type="molecule type" value="Genomic_DNA"/>
</dbReference>
<name>A0A9W6WZW9_9STRA</name>
<dbReference type="AlphaFoldDB" id="A0A9W6WZW9"/>
<proteinExistence type="predicted"/>
<reference evidence="1" key="1">
    <citation type="submission" date="2023-04" db="EMBL/GenBank/DDBJ databases">
        <title>Phytophthora fragariaefolia NBRC 109709.</title>
        <authorList>
            <person name="Ichikawa N."/>
            <person name="Sato H."/>
            <person name="Tonouchi N."/>
        </authorList>
    </citation>
    <scope>NUCLEOTIDE SEQUENCE</scope>
    <source>
        <strain evidence="1">NBRC 109709</strain>
    </source>
</reference>
<protein>
    <submittedName>
        <fullName evidence="1">Unnamed protein product</fullName>
    </submittedName>
</protein>
<comment type="caution">
    <text evidence="1">The sequence shown here is derived from an EMBL/GenBank/DDBJ whole genome shotgun (WGS) entry which is preliminary data.</text>
</comment>
<gene>
    <name evidence="1" type="ORF">Pfra01_000419900</name>
</gene>
<keyword evidence="2" id="KW-1185">Reference proteome</keyword>
<accession>A0A9W6WZW9</accession>
<organism evidence="1 2">
    <name type="scientific">Phytophthora fragariaefolia</name>
    <dbReference type="NCBI Taxonomy" id="1490495"/>
    <lineage>
        <taxon>Eukaryota</taxon>
        <taxon>Sar</taxon>
        <taxon>Stramenopiles</taxon>
        <taxon>Oomycota</taxon>
        <taxon>Peronosporomycetes</taxon>
        <taxon>Peronosporales</taxon>
        <taxon>Peronosporaceae</taxon>
        <taxon>Phytophthora</taxon>
    </lineage>
</organism>
<evidence type="ECO:0000313" key="2">
    <source>
        <dbReference type="Proteomes" id="UP001165121"/>
    </source>
</evidence>